<keyword evidence="3 7" id="KW-0812">Transmembrane</keyword>
<evidence type="ECO:0000256" key="6">
    <source>
        <dbReference type="RuleBase" id="RU004057"/>
    </source>
</evidence>
<dbReference type="STRING" id="313628.LNTAR_14147"/>
<comment type="subcellular location">
    <subcellularLocation>
        <location evidence="1">Cell membrane</location>
        <topology evidence="1">Multi-pass membrane protein</topology>
    </subcellularLocation>
    <subcellularLocation>
        <location evidence="6">Membrane</location>
        <topology evidence="6">Multi-pass membrane protein</topology>
    </subcellularLocation>
</comment>
<feature type="transmembrane region" description="Helical" evidence="7">
    <location>
        <begin position="20"/>
        <end position="37"/>
    </location>
</feature>
<dbReference type="GO" id="GO:0017038">
    <property type="term" value="P:protein import"/>
    <property type="evidence" value="ECO:0007669"/>
    <property type="project" value="TreeGrafter"/>
</dbReference>
<evidence type="ECO:0000313" key="9">
    <source>
        <dbReference type="EMBL" id="EDM28964.1"/>
    </source>
</evidence>
<evidence type="ECO:0000256" key="2">
    <source>
        <dbReference type="ARBA" id="ARBA00022475"/>
    </source>
</evidence>
<proteinExistence type="inferred from homology"/>
<keyword evidence="5 7" id="KW-0472">Membrane</keyword>
<dbReference type="GO" id="GO:0005886">
    <property type="term" value="C:plasma membrane"/>
    <property type="evidence" value="ECO:0007669"/>
    <property type="project" value="UniProtKB-SubCell"/>
</dbReference>
<evidence type="ECO:0000256" key="7">
    <source>
        <dbReference type="SAM" id="Phobius"/>
    </source>
</evidence>
<comment type="caution">
    <text evidence="9">The sequence shown here is derived from an EMBL/GenBank/DDBJ whole genome shotgun (WGS) entry which is preliminary data.</text>
</comment>
<organism evidence="9 10">
    <name type="scientific">Lentisphaera araneosa HTCC2155</name>
    <dbReference type="NCBI Taxonomy" id="313628"/>
    <lineage>
        <taxon>Bacteria</taxon>
        <taxon>Pseudomonadati</taxon>
        <taxon>Lentisphaerota</taxon>
        <taxon>Lentisphaeria</taxon>
        <taxon>Lentisphaerales</taxon>
        <taxon>Lentisphaeraceae</taxon>
        <taxon>Lentisphaera</taxon>
    </lineage>
</organism>
<dbReference type="eggNOG" id="COG0811">
    <property type="taxonomic scope" value="Bacteria"/>
</dbReference>
<dbReference type="InterPro" id="IPR002898">
    <property type="entry name" value="MotA_ExbB_proton_chnl"/>
</dbReference>
<dbReference type="EMBL" id="ABCK01000003">
    <property type="protein sequence ID" value="EDM28964.1"/>
    <property type="molecule type" value="Genomic_DNA"/>
</dbReference>
<feature type="transmembrane region" description="Helical" evidence="7">
    <location>
        <begin position="142"/>
        <end position="162"/>
    </location>
</feature>
<evidence type="ECO:0000256" key="3">
    <source>
        <dbReference type="ARBA" id="ARBA00022692"/>
    </source>
</evidence>
<dbReference type="Pfam" id="PF01618">
    <property type="entry name" value="MotA_ExbB"/>
    <property type="match status" value="1"/>
</dbReference>
<comment type="similarity">
    <text evidence="6">Belongs to the exbB/tolQ family.</text>
</comment>
<evidence type="ECO:0000256" key="1">
    <source>
        <dbReference type="ARBA" id="ARBA00004651"/>
    </source>
</evidence>
<feature type="domain" description="MotA/TolQ/ExbB proton channel" evidence="8">
    <location>
        <begin position="111"/>
        <end position="219"/>
    </location>
</feature>
<name>A6DH81_9BACT</name>
<keyword evidence="6" id="KW-0653">Protein transport</keyword>
<dbReference type="PANTHER" id="PTHR30625">
    <property type="entry name" value="PROTEIN TOLQ"/>
    <property type="match status" value="1"/>
</dbReference>
<evidence type="ECO:0000313" key="10">
    <source>
        <dbReference type="Proteomes" id="UP000004947"/>
    </source>
</evidence>
<keyword evidence="4 7" id="KW-1133">Transmembrane helix</keyword>
<dbReference type="AlphaFoldDB" id="A6DH81"/>
<keyword evidence="10" id="KW-1185">Reference proteome</keyword>
<keyword evidence="6" id="KW-0813">Transport</keyword>
<sequence>MFDESSPYYYFLMSDNFGRFIVLLLFLVSIVSWFLMLEKWIEVKTALKNAFQLKSQLQDRGSCLLKCTQEFNSDHPIGKVYTSANHQLISLLHTNEHELLSFAHDNLLPRQISSIEIESVRKSMEQAVNDEILRYEGKMSSLSTIVSVSPFCGLLGTVYGVMTSFGGMAEHGSANIAAIAPGIAGALLTTVAGLLVAIPSVVGYNLLTAKIRTLISHMDNFTDFYIGNLTLHRVKK</sequence>
<reference evidence="9 10" key="1">
    <citation type="journal article" date="2010" name="J. Bacteriol.">
        <title>Genome sequence of Lentisphaera araneosa HTCC2155T, the type species of the order Lentisphaerales in the phylum Lentisphaerae.</title>
        <authorList>
            <person name="Thrash J.C."/>
            <person name="Cho J.C."/>
            <person name="Vergin K.L."/>
            <person name="Morris R.M."/>
            <person name="Giovannoni S.J."/>
        </authorList>
    </citation>
    <scope>NUCLEOTIDE SEQUENCE [LARGE SCALE GENOMIC DNA]</scope>
    <source>
        <strain evidence="9 10">HTCC2155</strain>
    </source>
</reference>
<dbReference type="PANTHER" id="PTHR30625:SF3">
    <property type="entry name" value="TOL-PAL SYSTEM PROTEIN TOLQ"/>
    <property type="match status" value="1"/>
</dbReference>
<evidence type="ECO:0000256" key="5">
    <source>
        <dbReference type="ARBA" id="ARBA00023136"/>
    </source>
</evidence>
<dbReference type="OrthoDB" id="9805133at2"/>
<dbReference type="InterPro" id="IPR050790">
    <property type="entry name" value="ExbB/TolQ_transport"/>
</dbReference>
<feature type="transmembrane region" description="Helical" evidence="7">
    <location>
        <begin position="182"/>
        <end position="207"/>
    </location>
</feature>
<dbReference type="RefSeq" id="WP_007277266.1">
    <property type="nucleotide sequence ID" value="NZ_ABCK01000003.1"/>
</dbReference>
<protein>
    <submittedName>
        <fullName evidence="9">Biopolymer transport protein</fullName>
    </submittedName>
</protein>
<evidence type="ECO:0000259" key="8">
    <source>
        <dbReference type="Pfam" id="PF01618"/>
    </source>
</evidence>
<keyword evidence="2" id="KW-1003">Cell membrane</keyword>
<evidence type="ECO:0000256" key="4">
    <source>
        <dbReference type="ARBA" id="ARBA00022989"/>
    </source>
</evidence>
<dbReference type="Proteomes" id="UP000004947">
    <property type="component" value="Unassembled WGS sequence"/>
</dbReference>
<gene>
    <name evidence="9" type="ORF">LNTAR_14147</name>
</gene>
<accession>A6DH81</accession>